<dbReference type="EMBL" id="JAAPAO010000405">
    <property type="protein sequence ID" value="KAF4660644.1"/>
    <property type="molecule type" value="Genomic_DNA"/>
</dbReference>
<keyword evidence="7" id="KW-0966">Cell projection</keyword>
<dbReference type="PANTHER" id="PTHR31363">
    <property type="entry name" value="TRAF3-INTERACTING PROTEIN 1"/>
    <property type="match status" value="1"/>
</dbReference>
<keyword evidence="6" id="KW-0206">Cytoskeleton</keyword>
<evidence type="ECO:0000256" key="3">
    <source>
        <dbReference type="ARBA" id="ARBA00022490"/>
    </source>
</evidence>
<dbReference type="InterPro" id="IPR040468">
    <property type="entry name" value="TRAF3IP1_N"/>
</dbReference>
<evidence type="ECO:0000256" key="4">
    <source>
        <dbReference type="ARBA" id="ARBA00022794"/>
    </source>
</evidence>
<dbReference type="Proteomes" id="UP000591131">
    <property type="component" value="Unassembled WGS sequence"/>
</dbReference>
<dbReference type="GO" id="GO:0008017">
    <property type="term" value="F:microtubule binding"/>
    <property type="evidence" value="ECO:0007669"/>
    <property type="project" value="InterPro"/>
</dbReference>
<name>A0A7J6LN04_PERCH</name>
<dbReference type="GO" id="GO:0036064">
    <property type="term" value="C:ciliary basal body"/>
    <property type="evidence" value="ECO:0007669"/>
    <property type="project" value="TreeGrafter"/>
</dbReference>
<dbReference type="Gene3D" id="1.10.418.50">
    <property type="entry name" value="Microtubule-binding protein MIP-T3"/>
    <property type="match status" value="1"/>
</dbReference>
<dbReference type="GO" id="GO:0070507">
    <property type="term" value="P:regulation of microtubule cytoskeleton organization"/>
    <property type="evidence" value="ECO:0007669"/>
    <property type="project" value="TreeGrafter"/>
</dbReference>
<evidence type="ECO:0000256" key="8">
    <source>
        <dbReference type="ARBA" id="ARBA00043971"/>
    </source>
</evidence>
<proteinExistence type="inferred from homology"/>
<dbReference type="Pfam" id="PF10243">
    <property type="entry name" value="MIP-T3"/>
    <property type="match status" value="1"/>
</dbReference>
<evidence type="ECO:0000256" key="6">
    <source>
        <dbReference type="ARBA" id="ARBA00023212"/>
    </source>
</evidence>
<evidence type="ECO:0000256" key="2">
    <source>
        <dbReference type="ARBA" id="ARBA00004430"/>
    </source>
</evidence>
<keyword evidence="3" id="KW-0963">Cytoplasm</keyword>
<evidence type="ECO:0000259" key="10">
    <source>
        <dbReference type="Pfam" id="PF10243"/>
    </source>
</evidence>
<keyword evidence="5" id="KW-0175">Coiled coil</keyword>
<dbReference type="GO" id="GO:0060271">
    <property type="term" value="P:cilium assembly"/>
    <property type="evidence" value="ECO:0007669"/>
    <property type="project" value="TreeGrafter"/>
</dbReference>
<evidence type="ECO:0000256" key="7">
    <source>
        <dbReference type="ARBA" id="ARBA00023273"/>
    </source>
</evidence>
<gene>
    <name evidence="11" type="ORF">FOL47_007066</name>
</gene>
<dbReference type="InterPro" id="IPR042576">
    <property type="entry name" value="TRAF3IP1_N_sf"/>
</dbReference>
<dbReference type="PANTHER" id="PTHR31363:SF0">
    <property type="entry name" value="TRAF3-INTERACTING PROTEIN 1"/>
    <property type="match status" value="1"/>
</dbReference>
<feature type="region of interest" description="Disordered" evidence="9">
    <location>
        <begin position="123"/>
        <end position="145"/>
    </location>
</feature>
<organism evidence="11 12">
    <name type="scientific">Perkinsus chesapeaki</name>
    <name type="common">Clam parasite</name>
    <name type="synonym">Perkinsus andrewsi</name>
    <dbReference type="NCBI Taxonomy" id="330153"/>
    <lineage>
        <taxon>Eukaryota</taxon>
        <taxon>Sar</taxon>
        <taxon>Alveolata</taxon>
        <taxon>Perkinsozoa</taxon>
        <taxon>Perkinsea</taxon>
        <taxon>Perkinsida</taxon>
        <taxon>Perkinsidae</taxon>
        <taxon>Perkinsus</taxon>
    </lineage>
</organism>
<comment type="similarity">
    <text evidence="8">Belongs to the TRAF3IP1 family.</text>
</comment>
<keyword evidence="12" id="KW-1185">Reference proteome</keyword>
<evidence type="ECO:0000256" key="5">
    <source>
        <dbReference type="ARBA" id="ARBA00023054"/>
    </source>
</evidence>
<comment type="subcellular location">
    <subcellularLocation>
        <location evidence="2">Cytoplasm</location>
        <location evidence="2">Cytoskeleton</location>
        <location evidence="2">Cilium axoneme</location>
    </subcellularLocation>
    <subcellularLocation>
        <location evidence="1">Cytoplasm</location>
        <location evidence="1">Cytoskeleton</location>
        <location evidence="1">Cilium basal body</location>
    </subcellularLocation>
</comment>
<feature type="compositionally biased region" description="Acidic residues" evidence="9">
    <location>
        <begin position="125"/>
        <end position="140"/>
    </location>
</feature>
<keyword evidence="4" id="KW-0970">Cilium biogenesis/degradation</keyword>
<feature type="domain" description="TRAF3-interacting protein 1 N-terminal" evidence="10">
    <location>
        <begin position="1"/>
        <end position="91"/>
    </location>
</feature>
<accession>A0A7J6LN04</accession>
<evidence type="ECO:0000256" key="9">
    <source>
        <dbReference type="SAM" id="MobiDB-lite"/>
    </source>
</evidence>
<evidence type="ECO:0000313" key="11">
    <source>
        <dbReference type="EMBL" id="KAF4660644.1"/>
    </source>
</evidence>
<sequence length="361" mass="40558">MTEKLLQRPPVKFLYDVVYEIAIVTGFGREIESVCSAVNTRDEKLKFVRLLHGTVQHALHREIDLDPMRVIWGKDPEKTNALLLSLYEAATLVPYRSSEAFRRALNGEPVPQQEEEVELVQSDVTLDESSDSSDDDDEIVSESSSNLSIEVDVSNARVKDMLAKTIKDERRMSELLAEIDVELDNIGDGDDAASRVRQRKAQFNLLKLCASIPVPDDQPDKVKLSEIAVVEDPALACRASRPSATTNATLKEKYDALLTVHENTDRTIVDRETDLLTLLREELSEGWLSYLTSSPATVLIAKHTEERVITALKRLLCSFRAAEEDTPIPTGNVEELQDAVLALMTDDDEDWEEKMLDRFNS</sequence>
<dbReference type="GO" id="GO:0042073">
    <property type="term" value="P:intraciliary transport"/>
    <property type="evidence" value="ECO:0007669"/>
    <property type="project" value="TreeGrafter"/>
</dbReference>
<dbReference type="OrthoDB" id="10258914at2759"/>
<comment type="caution">
    <text evidence="11">The sequence shown here is derived from an EMBL/GenBank/DDBJ whole genome shotgun (WGS) entry which is preliminary data.</text>
</comment>
<dbReference type="GO" id="GO:0005930">
    <property type="term" value="C:axoneme"/>
    <property type="evidence" value="ECO:0007669"/>
    <property type="project" value="UniProtKB-SubCell"/>
</dbReference>
<evidence type="ECO:0000256" key="1">
    <source>
        <dbReference type="ARBA" id="ARBA00004120"/>
    </source>
</evidence>
<protein>
    <recommendedName>
        <fullName evidence="10">TRAF3-interacting protein 1 N-terminal domain-containing protein</fullName>
    </recommendedName>
</protein>
<dbReference type="InterPro" id="IPR018799">
    <property type="entry name" value="TRAF3IP1"/>
</dbReference>
<evidence type="ECO:0000313" key="12">
    <source>
        <dbReference type="Proteomes" id="UP000591131"/>
    </source>
</evidence>
<reference evidence="11 12" key="1">
    <citation type="submission" date="2020-04" db="EMBL/GenBank/DDBJ databases">
        <title>Perkinsus chesapeaki whole genome sequence.</title>
        <authorList>
            <person name="Bogema D.R."/>
        </authorList>
    </citation>
    <scope>NUCLEOTIDE SEQUENCE [LARGE SCALE GENOMIC DNA]</scope>
    <source>
        <strain evidence="11">ATCC PRA-425</strain>
    </source>
</reference>
<dbReference type="GO" id="GO:0030992">
    <property type="term" value="C:intraciliary transport particle B"/>
    <property type="evidence" value="ECO:0007669"/>
    <property type="project" value="TreeGrafter"/>
</dbReference>
<dbReference type="AlphaFoldDB" id="A0A7J6LN04"/>